<dbReference type="AlphaFoldDB" id="A0A7T8JVJ9"/>
<name>A0A7T8JVJ9_CALRO</name>
<evidence type="ECO:0000313" key="1">
    <source>
        <dbReference type="EMBL" id="QQP35741.1"/>
    </source>
</evidence>
<sequence>MVFSITDQGSSDSWIPKRISWMRRWVGGTISLRWIMFLCVSVRGPRLLWLERRSSRAAKESLINSPQVAGRFRVADRKVGLIEPFQSWESAFTQKAKLESAFT</sequence>
<keyword evidence="2" id="KW-1185">Reference proteome</keyword>
<dbReference type="EMBL" id="CP045907">
    <property type="protein sequence ID" value="QQP35741.1"/>
    <property type="molecule type" value="Genomic_DNA"/>
</dbReference>
<organism evidence="1 2">
    <name type="scientific">Caligus rogercresseyi</name>
    <name type="common">Sea louse</name>
    <dbReference type="NCBI Taxonomy" id="217165"/>
    <lineage>
        <taxon>Eukaryota</taxon>
        <taxon>Metazoa</taxon>
        <taxon>Ecdysozoa</taxon>
        <taxon>Arthropoda</taxon>
        <taxon>Crustacea</taxon>
        <taxon>Multicrustacea</taxon>
        <taxon>Hexanauplia</taxon>
        <taxon>Copepoda</taxon>
        <taxon>Siphonostomatoida</taxon>
        <taxon>Caligidae</taxon>
        <taxon>Caligus</taxon>
    </lineage>
</organism>
<protein>
    <submittedName>
        <fullName evidence="1">Uncharacterized protein</fullName>
    </submittedName>
</protein>
<proteinExistence type="predicted"/>
<accession>A0A7T8JVJ9</accession>
<dbReference type="Proteomes" id="UP000595437">
    <property type="component" value="Chromosome 18"/>
</dbReference>
<reference evidence="2" key="1">
    <citation type="submission" date="2021-01" db="EMBL/GenBank/DDBJ databases">
        <title>Caligus Genome Assembly.</title>
        <authorList>
            <person name="Gallardo-Escarate C."/>
        </authorList>
    </citation>
    <scope>NUCLEOTIDE SEQUENCE [LARGE SCALE GENOMIC DNA]</scope>
</reference>
<evidence type="ECO:0000313" key="2">
    <source>
        <dbReference type="Proteomes" id="UP000595437"/>
    </source>
</evidence>
<gene>
    <name evidence="1" type="ORF">FKW44_024048</name>
</gene>